<dbReference type="Proteomes" id="UP000176244">
    <property type="component" value="Unassembled WGS sequence"/>
</dbReference>
<sequence>MKYSMFSWFGYFMKFEDRIKIIADAGFEEAMISWEDEFEPWALKKEEFPELVRKNGLGITNIHAPFIGYSDIWTASRMEIKPKLQMFKDYLKDCQAFEIPAMVMHTNDLDEFEPDLDKGLAFFSELADAAEKYDVDLAVENVSRQHLLCYLLDQINAPRFGMCYDSSHDFLEEQNCGRILKKYRDRLKALHLSDNDFKADRHWIPGEGSIPLDQVMAEILTVPTITTISYEVLANEDWREKEPLDFARAVLESLAINDEKPPQK</sequence>
<comment type="caution">
    <text evidence="2">The sequence shown here is derived from an EMBL/GenBank/DDBJ whole genome shotgun (WGS) entry which is preliminary data.</text>
</comment>
<dbReference type="STRING" id="52694.ACWI_02030"/>
<reference evidence="2 3" key="1">
    <citation type="submission" date="2015-09" db="EMBL/GenBank/DDBJ databases">
        <title>Genome sequence of Acetobacterium wieringae DSM 1911.</title>
        <authorList>
            <person name="Poehlein A."/>
            <person name="Bengelsdorf F.R."/>
            <person name="Schiel-Bengelsdorf B."/>
            <person name="Duerre P."/>
            <person name="Daniel R."/>
        </authorList>
    </citation>
    <scope>NUCLEOTIDE SEQUENCE [LARGE SCALE GENOMIC DNA]</scope>
    <source>
        <strain evidence="2 3">DSM 1911</strain>
    </source>
</reference>
<dbReference type="InterPro" id="IPR013022">
    <property type="entry name" value="Xyl_isomerase-like_TIM-brl"/>
</dbReference>
<name>A0A1F2PNP0_9FIRM</name>
<dbReference type="PANTHER" id="PTHR12110:SF21">
    <property type="entry name" value="XYLOSE ISOMERASE-LIKE TIM BARREL DOMAIN-CONTAINING PROTEIN"/>
    <property type="match status" value="1"/>
</dbReference>
<gene>
    <name evidence="2" type="ORF">ACWI_02030</name>
</gene>
<evidence type="ECO:0000313" key="3">
    <source>
        <dbReference type="Proteomes" id="UP000176244"/>
    </source>
</evidence>
<evidence type="ECO:0000313" key="2">
    <source>
        <dbReference type="EMBL" id="OFV72292.1"/>
    </source>
</evidence>
<dbReference type="RefSeq" id="WP_242871555.1">
    <property type="nucleotide sequence ID" value="NZ_LKEU01000010.1"/>
</dbReference>
<dbReference type="Pfam" id="PF01261">
    <property type="entry name" value="AP_endonuc_2"/>
    <property type="match status" value="1"/>
</dbReference>
<dbReference type="InterPro" id="IPR036237">
    <property type="entry name" value="Xyl_isomerase-like_sf"/>
</dbReference>
<dbReference type="PANTHER" id="PTHR12110">
    <property type="entry name" value="HYDROXYPYRUVATE ISOMERASE"/>
    <property type="match status" value="1"/>
</dbReference>
<proteinExistence type="predicted"/>
<accession>A0A1F2PNP0</accession>
<evidence type="ECO:0000259" key="1">
    <source>
        <dbReference type="Pfam" id="PF01261"/>
    </source>
</evidence>
<dbReference type="EMBL" id="LKEU01000010">
    <property type="protein sequence ID" value="OFV72292.1"/>
    <property type="molecule type" value="Genomic_DNA"/>
</dbReference>
<organism evidence="2 3">
    <name type="scientific">Acetobacterium wieringae</name>
    <dbReference type="NCBI Taxonomy" id="52694"/>
    <lineage>
        <taxon>Bacteria</taxon>
        <taxon>Bacillati</taxon>
        <taxon>Bacillota</taxon>
        <taxon>Clostridia</taxon>
        <taxon>Eubacteriales</taxon>
        <taxon>Eubacteriaceae</taxon>
        <taxon>Acetobacterium</taxon>
    </lineage>
</organism>
<feature type="domain" description="Xylose isomerase-like TIM barrel" evidence="1">
    <location>
        <begin position="20"/>
        <end position="233"/>
    </location>
</feature>
<protein>
    <submittedName>
        <fullName evidence="2">Fructoselysine 3-epimerase</fullName>
    </submittedName>
</protein>
<dbReference type="SUPFAM" id="SSF51658">
    <property type="entry name" value="Xylose isomerase-like"/>
    <property type="match status" value="1"/>
</dbReference>
<dbReference type="InterPro" id="IPR050312">
    <property type="entry name" value="IolE/XylAMocC-like"/>
</dbReference>
<dbReference type="AlphaFoldDB" id="A0A1F2PNP0"/>
<dbReference type="Gene3D" id="3.20.20.150">
    <property type="entry name" value="Divalent-metal-dependent TIM barrel enzymes"/>
    <property type="match status" value="1"/>
</dbReference>